<dbReference type="RefSeq" id="WP_249307189.1">
    <property type="nucleotide sequence ID" value="NZ_JACRSZ010000001.1"/>
</dbReference>
<dbReference type="NCBIfam" id="NF040920">
    <property type="entry name" value="CD1871A_fam"/>
    <property type="match status" value="1"/>
</dbReference>
<dbReference type="EMBL" id="JACRSZ010000001">
    <property type="protein sequence ID" value="MBC8572227.1"/>
    <property type="molecule type" value="Genomic_DNA"/>
</dbReference>
<organism evidence="1 2">
    <name type="scientific">Jingyaoa shaoxingensis</name>
    <dbReference type="NCBI Taxonomy" id="2763671"/>
    <lineage>
        <taxon>Bacteria</taxon>
        <taxon>Bacillati</taxon>
        <taxon>Bacillota</taxon>
        <taxon>Clostridia</taxon>
        <taxon>Lachnospirales</taxon>
        <taxon>Lachnospiraceae</taxon>
        <taxon>Jingyaoa</taxon>
    </lineage>
</organism>
<evidence type="ECO:0000313" key="1">
    <source>
        <dbReference type="EMBL" id="MBC8572227.1"/>
    </source>
</evidence>
<name>A0ABR7N761_9FIRM</name>
<evidence type="ECO:0000313" key="2">
    <source>
        <dbReference type="Proteomes" id="UP000657421"/>
    </source>
</evidence>
<dbReference type="Proteomes" id="UP000657421">
    <property type="component" value="Unassembled WGS sequence"/>
</dbReference>
<reference evidence="1 2" key="1">
    <citation type="submission" date="2020-08" db="EMBL/GenBank/DDBJ databases">
        <title>Genome public.</title>
        <authorList>
            <person name="Liu C."/>
            <person name="Sun Q."/>
        </authorList>
    </citation>
    <scope>NUCLEOTIDE SEQUENCE [LARGE SCALE GENOMIC DNA]</scope>
    <source>
        <strain evidence="1 2">NSJ-46</strain>
    </source>
</reference>
<proteinExistence type="predicted"/>
<comment type="caution">
    <text evidence="1">The sequence shown here is derived from an EMBL/GenBank/DDBJ whole genome shotgun (WGS) entry which is preliminary data.</text>
</comment>
<keyword evidence="2" id="KW-1185">Reference proteome</keyword>
<protein>
    <submittedName>
        <fullName evidence="1">Thioredoxin</fullName>
    </submittedName>
</protein>
<sequence>MRKLTESRWTGIALAALGVLMMVAGIHRGEMVVVLTKAVNICMECIGIG</sequence>
<dbReference type="InterPro" id="IPR047708">
    <property type="entry name" value="CD1871A-like"/>
</dbReference>
<gene>
    <name evidence="1" type="ORF">H8716_03885</name>
</gene>
<accession>A0ABR7N761</accession>